<keyword evidence="4 6" id="KW-0808">Transferase</keyword>
<evidence type="ECO:0000259" key="5">
    <source>
        <dbReference type="PROSITE" id="PS50173"/>
    </source>
</evidence>
<dbReference type="SUPFAM" id="SSF56672">
    <property type="entry name" value="DNA/RNA polymerases"/>
    <property type="match status" value="1"/>
</dbReference>
<dbReference type="HAMAP" id="MF_01113">
    <property type="entry name" value="DNApol_IV"/>
    <property type="match status" value="1"/>
</dbReference>
<feature type="binding site" evidence="4">
    <location>
        <position position="129"/>
    </location>
    <ligand>
        <name>Mg(2+)</name>
        <dbReference type="ChEBI" id="CHEBI:18420"/>
    </ligand>
</feature>
<feature type="site" description="Substrate discrimination" evidence="4">
    <location>
        <position position="39"/>
    </location>
</feature>
<dbReference type="InterPro" id="IPR017961">
    <property type="entry name" value="DNA_pol_Y-fam_little_finger"/>
</dbReference>
<proteinExistence type="inferred from homology"/>
<evidence type="ECO:0000256" key="3">
    <source>
        <dbReference type="ARBA" id="ARBA00049244"/>
    </source>
</evidence>
<comment type="function">
    <text evidence="2 4">Poorly processive, error-prone DNA polymerase involved in untargeted mutagenesis. Copies undamaged DNA at stalled replication forks, which arise in vivo from mismatched or misaligned primer ends. These misaligned primers can be extended by PolIV. Exhibits no 3'-5' exonuclease (proofreading) activity. May be involved in translesional synthesis, in conjunction with the beta clamp from PolIII.</text>
</comment>
<comment type="caution">
    <text evidence="6">The sequence shown here is derived from an EMBL/GenBank/DDBJ whole genome shotgun (WGS) entry which is preliminary data.</text>
</comment>
<dbReference type="InterPro" id="IPR043502">
    <property type="entry name" value="DNA/RNA_pol_sf"/>
</dbReference>
<dbReference type="Proteomes" id="UP001487305">
    <property type="component" value="Unassembled WGS sequence"/>
</dbReference>
<dbReference type="Pfam" id="PF14520">
    <property type="entry name" value="HHH_5"/>
    <property type="match status" value="1"/>
</dbReference>
<keyword evidence="4" id="KW-0479">Metal-binding</keyword>
<keyword evidence="4" id="KW-0234">DNA repair</keyword>
<dbReference type="EC" id="2.7.7.7" evidence="4"/>
<dbReference type="CDD" id="cd03586">
    <property type="entry name" value="PolY_Pol_IV_kappa"/>
    <property type="match status" value="1"/>
</dbReference>
<dbReference type="NCBIfam" id="NF002677">
    <property type="entry name" value="PRK02406.1"/>
    <property type="match status" value="1"/>
</dbReference>
<dbReference type="Gene3D" id="3.40.1170.60">
    <property type="match status" value="1"/>
</dbReference>
<organism evidence="6 7">
    <name type="scientific">Raoultibacter massiliensis</name>
    <dbReference type="NCBI Taxonomy" id="1852371"/>
    <lineage>
        <taxon>Bacteria</taxon>
        <taxon>Bacillati</taxon>
        <taxon>Actinomycetota</taxon>
        <taxon>Coriobacteriia</taxon>
        <taxon>Eggerthellales</taxon>
        <taxon>Eggerthellaceae</taxon>
        <taxon>Raoultibacter</taxon>
    </lineage>
</organism>
<sequence length="441" mass="48082">MYGTHGHTNDREEPGIDAAGRLPAWRGPAILLVDLDAFFASVEQLDHPGWRGKPVIVGGDPDKRGVVSTASYEARVFGVRSAMPSSQAARLCPDAIWTHGHYGRYREMSRKIMGILLDESPRIQQVSIDEAFLDVSPTAHVNEHPILIAQRIQKRVADLGVTCSIGLGTTKTIAKIASDMDKPQGLTIVYPGREKDFLSPLPIRTMSGVGPAAERALTSHGIRTLGELAAADEALLKHIFGKNAEVIMARANGGDLTPVADDDPVKSVSNETSFAEDLSSAEEVEAGIATMASKVGRRLRKKGMRGHTISLKLRFSDRSIRSVQKRLDEATDDDLLFTPLLYRMAREIWEPGIPVRLIGVGMAGFDDDEPTQDALFDVLQEAPSENDVKPIIEDDEKRSGLLAATDKVKDRFGDAAVKFGRELSMERRTTGSGSKNSSDYK</sequence>
<dbReference type="Pfam" id="PF11799">
    <property type="entry name" value="IMS_C"/>
    <property type="match status" value="1"/>
</dbReference>
<evidence type="ECO:0000256" key="2">
    <source>
        <dbReference type="ARBA" id="ARBA00025589"/>
    </source>
</evidence>
<dbReference type="PROSITE" id="PS50173">
    <property type="entry name" value="UMUC"/>
    <property type="match status" value="1"/>
</dbReference>
<dbReference type="PANTHER" id="PTHR11076">
    <property type="entry name" value="DNA REPAIR POLYMERASE UMUC / TRANSFERASE FAMILY MEMBER"/>
    <property type="match status" value="1"/>
</dbReference>
<dbReference type="InterPro" id="IPR036775">
    <property type="entry name" value="DNA_pol_Y-fam_lit_finger_sf"/>
</dbReference>
<comment type="subcellular location">
    <subcellularLocation>
        <location evidence="4">Cytoplasm</location>
    </subcellularLocation>
</comment>
<evidence type="ECO:0000313" key="7">
    <source>
        <dbReference type="Proteomes" id="UP001487305"/>
    </source>
</evidence>
<keyword evidence="4" id="KW-0239">DNA-directed DNA polymerase</keyword>
<dbReference type="Gene3D" id="1.10.150.20">
    <property type="entry name" value="5' to 3' exonuclease, C-terminal subdomain"/>
    <property type="match status" value="1"/>
</dbReference>
<dbReference type="RefSeq" id="WP_102374731.1">
    <property type="nucleotide sequence ID" value="NZ_JBBNOP010000003.1"/>
</dbReference>
<keyword evidence="4" id="KW-0963">Cytoplasm</keyword>
<keyword evidence="4" id="KW-0515">Mutator protein</keyword>
<comment type="similarity">
    <text evidence="1 4">Belongs to the DNA polymerase type-Y family.</text>
</comment>
<evidence type="ECO:0000256" key="4">
    <source>
        <dbReference type="HAMAP-Rule" id="MF_01113"/>
    </source>
</evidence>
<keyword evidence="4" id="KW-0227">DNA damage</keyword>
<reference evidence="6 7" key="1">
    <citation type="submission" date="2024-04" db="EMBL/GenBank/DDBJ databases">
        <title>Human intestinal bacterial collection.</title>
        <authorList>
            <person name="Pauvert C."/>
            <person name="Hitch T.C.A."/>
            <person name="Clavel T."/>
        </authorList>
    </citation>
    <scope>NUCLEOTIDE SEQUENCE [LARGE SCALE GENOMIC DNA]</scope>
    <source>
        <strain evidence="6 7">CLA-KB-H42</strain>
    </source>
</reference>
<keyword evidence="4" id="KW-0235">DNA replication</keyword>
<dbReference type="InterPro" id="IPR043128">
    <property type="entry name" value="Rev_trsase/Diguanyl_cyclase"/>
</dbReference>
<keyword evidence="4" id="KW-0238">DNA-binding</keyword>
<dbReference type="InterPro" id="IPR022880">
    <property type="entry name" value="DNApol_IV"/>
</dbReference>
<dbReference type="InterPro" id="IPR001126">
    <property type="entry name" value="UmuC"/>
</dbReference>
<dbReference type="EMBL" id="JBBNOP010000003">
    <property type="protein sequence ID" value="MEQ3362217.1"/>
    <property type="molecule type" value="Genomic_DNA"/>
</dbReference>
<keyword evidence="7" id="KW-1185">Reference proteome</keyword>
<dbReference type="Pfam" id="PF00817">
    <property type="entry name" value="IMS"/>
    <property type="match status" value="1"/>
</dbReference>
<feature type="active site" evidence="4">
    <location>
        <position position="130"/>
    </location>
</feature>
<dbReference type="Gene3D" id="3.30.1490.100">
    <property type="entry name" value="DNA polymerase, Y-family, little finger domain"/>
    <property type="match status" value="1"/>
</dbReference>
<gene>
    <name evidence="4 6" type="primary">dinB</name>
    <name evidence="6" type="ORF">AAA083_04405</name>
</gene>
<keyword evidence="4" id="KW-0460">Magnesium</keyword>
<dbReference type="GO" id="GO:0003887">
    <property type="term" value="F:DNA-directed DNA polymerase activity"/>
    <property type="evidence" value="ECO:0007669"/>
    <property type="project" value="UniProtKB-EC"/>
</dbReference>
<dbReference type="SUPFAM" id="SSF100879">
    <property type="entry name" value="Lesion bypass DNA polymerase (Y-family), little finger domain"/>
    <property type="match status" value="1"/>
</dbReference>
<evidence type="ECO:0000313" key="6">
    <source>
        <dbReference type="EMBL" id="MEQ3362217.1"/>
    </source>
</evidence>
<accession>A0ABV1JC09</accession>
<feature type="binding site" evidence="4">
    <location>
        <position position="34"/>
    </location>
    <ligand>
        <name>Mg(2+)</name>
        <dbReference type="ChEBI" id="CHEBI:18420"/>
    </ligand>
</feature>
<keyword evidence="4 6" id="KW-0548">Nucleotidyltransferase</keyword>
<name>A0ABV1JC09_9ACTN</name>
<feature type="domain" description="UmuC" evidence="5">
    <location>
        <begin position="30"/>
        <end position="210"/>
    </location>
</feature>
<dbReference type="InterPro" id="IPR050116">
    <property type="entry name" value="DNA_polymerase-Y"/>
</dbReference>
<protein>
    <recommendedName>
        <fullName evidence="4">DNA polymerase IV</fullName>
        <shortName evidence="4">Pol IV</shortName>
        <ecNumber evidence="4">2.7.7.7</ecNumber>
    </recommendedName>
</protein>
<comment type="catalytic activity">
    <reaction evidence="3 4">
        <text>DNA(n) + a 2'-deoxyribonucleoside 5'-triphosphate = DNA(n+1) + diphosphate</text>
        <dbReference type="Rhea" id="RHEA:22508"/>
        <dbReference type="Rhea" id="RHEA-COMP:17339"/>
        <dbReference type="Rhea" id="RHEA-COMP:17340"/>
        <dbReference type="ChEBI" id="CHEBI:33019"/>
        <dbReference type="ChEBI" id="CHEBI:61560"/>
        <dbReference type="ChEBI" id="CHEBI:173112"/>
        <dbReference type="EC" id="2.7.7.7"/>
    </reaction>
</comment>
<dbReference type="PANTHER" id="PTHR11076:SF33">
    <property type="entry name" value="DNA POLYMERASE KAPPA"/>
    <property type="match status" value="1"/>
</dbReference>
<comment type="subunit">
    <text evidence="4">Monomer.</text>
</comment>
<dbReference type="Gene3D" id="3.30.70.270">
    <property type="match status" value="1"/>
</dbReference>
<comment type="cofactor">
    <cofactor evidence="4">
        <name>Mg(2+)</name>
        <dbReference type="ChEBI" id="CHEBI:18420"/>
    </cofactor>
    <text evidence="4">Binds 2 magnesium ions per subunit.</text>
</comment>
<evidence type="ECO:0000256" key="1">
    <source>
        <dbReference type="ARBA" id="ARBA00010945"/>
    </source>
</evidence>